<dbReference type="AlphaFoldDB" id="A0A1B6M622"/>
<proteinExistence type="predicted"/>
<dbReference type="PANTHER" id="PTHR47510:SF3">
    <property type="entry name" value="ENDO_EXONUCLEASE_PHOSPHATASE DOMAIN-CONTAINING PROTEIN"/>
    <property type="match status" value="1"/>
</dbReference>
<gene>
    <name evidence="1" type="ORF">g.43495</name>
</gene>
<evidence type="ECO:0000313" key="1">
    <source>
        <dbReference type="EMBL" id="JAT31379.1"/>
    </source>
</evidence>
<dbReference type="InterPro" id="IPR036691">
    <property type="entry name" value="Endo/exonu/phosph_ase_sf"/>
</dbReference>
<accession>A0A1B6M622</accession>
<dbReference type="PANTHER" id="PTHR47510">
    <property type="entry name" value="REVERSE TRANSCRIPTASE DOMAIN-CONTAINING PROTEIN"/>
    <property type="match status" value="1"/>
</dbReference>
<sequence length="482" mass="55066">MNSTAKRHITILHQNMDRLSNKIERLNHFLTSTKPDILILTEHGLKQTEILNTNILEYSLVSEYSRTNYQKGGVAIYKNNNFGYTVEPADIPNFSMELHCEMTSVQVKQGRQNFHIIGIYRTQGHLNLSLDIISQTLDNLPTWNNPVVMLGDINIDILAPNRDQVKLNETLLSHNMTRIVLPPTRITPTTTSSIDCVCTNLEPVDIQVDILHTGLSDHTAQLCKIQHSAPAPQIPVSYRRHFNHRNITHLKTVLNQESWETVYTWDNVQDAYKNFSQTVALAIDLTCPIVKTRNKRKKPIKIFDHEASQFKQAFLEAQERYLQSGTEELKKDMADKKKSYDLRLKLLRRQATANTIEEANDKSKALWSIINRERKSTNNTPITMELNIDGAKMQDPYAIANHLNVFFTNTANDLLAKSQHHVPHQPPADTNHTQQIPDVFLYPTNEHEVLKVIDSLKNKTSTGIDNISAKLLKTCKEELTTP</sequence>
<evidence type="ECO:0008006" key="2">
    <source>
        <dbReference type="Google" id="ProtNLM"/>
    </source>
</evidence>
<dbReference type="SUPFAM" id="SSF56219">
    <property type="entry name" value="DNase I-like"/>
    <property type="match status" value="1"/>
</dbReference>
<dbReference type="EMBL" id="GEBQ01008598">
    <property type="protein sequence ID" value="JAT31379.1"/>
    <property type="molecule type" value="Transcribed_RNA"/>
</dbReference>
<feature type="non-terminal residue" evidence="1">
    <location>
        <position position="482"/>
    </location>
</feature>
<protein>
    <recommendedName>
        <fullName evidence="2">Endonuclease/exonuclease/phosphatase domain-containing protein</fullName>
    </recommendedName>
</protein>
<organism evidence="1">
    <name type="scientific">Graphocephala atropunctata</name>
    <dbReference type="NCBI Taxonomy" id="36148"/>
    <lineage>
        <taxon>Eukaryota</taxon>
        <taxon>Metazoa</taxon>
        <taxon>Ecdysozoa</taxon>
        <taxon>Arthropoda</taxon>
        <taxon>Hexapoda</taxon>
        <taxon>Insecta</taxon>
        <taxon>Pterygota</taxon>
        <taxon>Neoptera</taxon>
        <taxon>Paraneoptera</taxon>
        <taxon>Hemiptera</taxon>
        <taxon>Auchenorrhyncha</taxon>
        <taxon>Membracoidea</taxon>
        <taxon>Cicadellidae</taxon>
        <taxon>Cicadellinae</taxon>
        <taxon>Cicadellini</taxon>
        <taxon>Graphocephala</taxon>
    </lineage>
</organism>
<name>A0A1B6M622_9HEMI</name>
<reference evidence="1" key="1">
    <citation type="submission" date="2015-11" db="EMBL/GenBank/DDBJ databases">
        <title>De novo transcriptome assembly of four potential Pierce s Disease insect vectors from Arizona vineyards.</title>
        <authorList>
            <person name="Tassone E.E."/>
        </authorList>
    </citation>
    <scope>NUCLEOTIDE SEQUENCE</scope>
</reference>
<dbReference type="Gene3D" id="3.60.10.10">
    <property type="entry name" value="Endonuclease/exonuclease/phosphatase"/>
    <property type="match status" value="1"/>
</dbReference>